<reference evidence="5 6" key="1">
    <citation type="submission" date="2023-08" db="EMBL/GenBank/DDBJ databases">
        <title>The draft genome sequence of Paracraurococcus sp. LOR1-02.</title>
        <authorList>
            <person name="Kingkaew E."/>
            <person name="Tanasupawat S."/>
        </authorList>
    </citation>
    <scope>NUCLEOTIDE SEQUENCE [LARGE SCALE GENOMIC DNA]</scope>
    <source>
        <strain evidence="5 6">LOR1-02</strain>
    </source>
</reference>
<proteinExistence type="inferred from homology"/>
<organism evidence="5 6">
    <name type="scientific">Paracraurococcus lichenis</name>
    <dbReference type="NCBI Taxonomy" id="3064888"/>
    <lineage>
        <taxon>Bacteria</taxon>
        <taxon>Pseudomonadati</taxon>
        <taxon>Pseudomonadota</taxon>
        <taxon>Alphaproteobacteria</taxon>
        <taxon>Acetobacterales</taxon>
        <taxon>Roseomonadaceae</taxon>
        <taxon>Paracraurococcus</taxon>
    </lineage>
</organism>
<evidence type="ECO:0000313" key="6">
    <source>
        <dbReference type="Proteomes" id="UP001243009"/>
    </source>
</evidence>
<dbReference type="InterPro" id="IPR054472">
    <property type="entry name" value="WHD"/>
</dbReference>
<comment type="caution">
    <text evidence="5">The sequence shown here is derived from an EMBL/GenBank/DDBJ whole genome shotgun (WGS) entry which is preliminary data.</text>
</comment>
<dbReference type="InterPro" id="IPR003593">
    <property type="entry name" value="AAA+_ATPase"/>
</dbReference>
<dbReference type="Pfam" id="PF00004">
    <property type="entry name" value="AAA"/>
    <property type="match status" value="1"/>
</dbReference>
<dbReference type="InterPro" id="IPR003959">
    <property type="entry name" value="ATPase_AAA_core"/>
</dbReference>
<keyword evidence="3 5" id="KW-0067">ATP-binding</keyword>
<dbReference type="Gene3D" id="3.40.50.300">
    <property type="entry name" value="P-loop containing nucleotide triphosphate hydrolases"/>
    <property type="match status" value="1"/>
</dbReference>
<accession>A0ABT9E9Q9</accession>
<dbReference type="Proteomes" id="UP001243009">
    <property type="component" value="Unassembled WGS sequence"/>
</dbReference>
<gene>
    <name evidence="5" type="ORF">Q7A36_31475</name>
</gene>
<keyword evidence="6" id="KW-1185">Reference proteome</keyword>
<name>A0ABT9E9Q9_9PROT</name>
<comment type="similarity">
    <text evidence="1">Belongs to the AAA ATPase family.</text>
</comment>
<dbReference type="SMART" id="SM00382">
    <property type="entry name" value="AAA"/>
    <property type="match status" value="1"/>
</dbReference>
<dbReference type="SUPFAM" id="SSF52540">
    <property type="entry name" value="P-loop containing nucleoside triphosphate hydrolases"/>
    <property type="match status" value="1"/>
</dbReference>
<sequence>MDAVRRPLAAELERLDALLHREILRLRAGYELSLDEFRGLYVSDEQVDALLRARNAGVREAPPPRVPPEPGSAWARLAEAFALSSAEREVLVLAVAPELDARYETLFAYLNNNVARRWPTVELALRLLDDATPDLRAALLPEGRLAALGLIEHLPATAERRPERLREFAAAPLVARVLLGLPLPIPPGARWLPPAPGIADTGPLRATRDGREAVLVLEGAAGSGRLAAARALAAPAGVVAVEACTLPAEGWPAFARAAALLARLQPALVFVDATGLEGRGPPDLPAALDRLQGGGPLPPCLATAPGSPLLQTLRELPLRRIAFPEPDAARRRTLWEAALAAGESRAEPQALDAVAERFRLNAGQIARAARDAALSTEAPGPLPAPALFHAAREQSGLALGQLASRVRSRAGWHDLVLPAPTLARLKEVAAAIAHRGLVQQGWGMGRLSAAPDGLAALFQGPPGTGKTMAASVVADGLGLDLYRVDLATVVSKYIGETERNLDRIFASARGSNAVLLFDEADALFGRRSEVKDAHDRYANLEVAYLLQRMEDHDGPVILATNLARNMDQAFARRLHFIVEFPRPDAAARERLWRAMLAPPLPCAADLDHAALARGFELTGGEIRKVALEAAFAAAASEARNVGMPLLLGVLGREMARQGRMVPSAMAARG</sequence>
<dbReference type="PANTHER" id="PTHR23073">
    <property type="entry name" value="26S PROTEASOME REGULATORY SUBUNIT"/>
    <property type="match status" value="1"/>
</dbReference>
<dbReference type="GO" id="GO:0005524">
    <property type="term" value="F:ATP binding"/>
    <property type="evidence" value="ECO:0007669"/>
    <property type="project" value="UniProtKB-KW"/>
</dbReference>
<dbReference type="CDD" id="cd19481">
    <property type="entry name" value="RecA-like_protease"/>
    <property type="match status" value="1"/>
</dbReference>
<evidence type="ECO:0000256" key="2">
    <source>
        <dbReference type="ARBA" id="ARBA00022741"/>
    </source>
</evidence>
<evidence type="ECO:0000256" key="1">
    <source>
        <dbReference type="ARBA" id="ARBA00006914"/>
    </source>
</evidence>
<feature type="domain" description="AAA+ ATPase" evidence="4">
    <location>
        <begin position="452"/>
        <end position="584"/>
    </location>
</feature>
<dbReference type="InterPro" id="IPR050221">
    <property type="entry name" value="26S_Proteasome_ATPase"/>
</dbReference>
<dbReference type="Pfam" id="PF22977">
    <property type="entry name" value="WHD"/>
    <property type="match status" value="1"/>
</dbReference>
<dbReference type="InterPro" id="IPR027417">
    <property type="entry name" value="P-loop_NTPase"/>
</dbReference>
<dbReference type="EMBL" id="JAUTWS010000062">
    <property type="protein sequence ID" value="MDO9712891.1"/>
    <property type="molecule type" value="Genomic_DNA"/>
</dbReference>
<dbReference type="RefSeq" id="WP_305107753.1">
    <property type="nucleotide sequence ID" value="NZ_JAUTWS010000062.1"/>
</dbReference>
<evidence type="ECO:0000256" key="3">
    <source>
        <dbReference type="ARBA" id="ARBA00022840"/>
    </source>
</evidence>
<keyword evidence="2" id="KW-0547">Nucleotide-binding</keyword>
<evidence type="ECO:0000313" key="5">
    <source>
        <dbReference type="EMBL" id="MDO9712891.1"/>
    </source>
</evidence>
<protein>
    <submittedName>
        <fullName evidence="5">ATP-binding protein</fullName>
    </submittedName>
</protein>
<evidence type="ECO:0000259" key="4">
    <source>
        <dbReference type="SMART" id="SM00382"/>
    </source>
</evidence>